<comment type="caution">
    <text evidence="3">The sequence shown here is derived from an EMBL/GenBank/DDBJ whole genome shotgun (WGS) entry which is preliminary data.</text>
</comment>
<keyword evidence="2" id="KW-1133">Transmembrane helix</keyword>
<dbReference type="AlphaFoldDB" id="A0A6L5YHS8"/>
<keyword evidence="2" id="KW-0812">Transmembrane</keyword>
<keyword evidence="4" id="KW-1185">Reference proteome</keyword>
<evidence type="ECO:0000313" key="4">
    <source>
        <dbReference type="Proteomes" id="UP000476055"/>
    </source>
</evidence>
<feature type="region of interest" description="Disordered" evidence="1">
    <location>
        <begin position="70"/>
        <end position="99"/>
    </location>
</feature>
<evidence type="ECO:0000256" key="2">
    <source>
        <dbReference type="SAM" id="Phobius"/>
    </source>
</evidence>
<gene>
    <name evidence="3" type="ORF">FYJ59_06600</name>
</gene>
<name>A0A6L5YHS8_9FIRM</name>
<keyword evidence="2" id="KW-0472">Membrane</keyword>
<evidence type="ECO:0000256" key="1">
    <source>
        <dbReference type="SAM" id="MobiDB-lite"/>
    </source>
</evidence>
<protein>
    <submittedName>
        <fullName evidence="3">Uncharacterized protein</fullName>
    </submittedName>
</protein>
<feature type="transmembrane region" description="Helical" evidence="2">
    <location>
        <begin position="30"/>
        <end position="49"/>
    </location>
</feature>
<dbReference type="Proteomes" id="UP000476055">
    <property type="component" value="Unassembled WGS sequence"/>
</dbReference>
<reference evidence="3 4" key="1">
    <citation type="submission" date="2019-08" db="EMBL/GenBank/DDBJ databases">
        <title>In-depth cultivation of the pig gut microbiome towards novel bacterial diversity and tailored functional studies.</title>
        <authorList>
            <person name="Wylensek D."/>
            <person name="Hitch T.C.A."/>
            <person name="Clavel T."/>
        </authorList>
    </citation>
    <scope>NUCLEOTIDE SEQUENCE [LARGE SCALE GENOMIC DNA]</scope>
    <source>
        <strain evidence="3 4">WCA3-601-WT-6H</strain>
    </source>
</reference>
<dbReference type="EMBL" id="VUMU01000006">
    <property type="protein sequence ID" value="MST57916.1"/>
    <property type="molecule type" value="Genomic_DNA"/>
</dbReference>
<dbReference type="RefSeq" id="WP_154496044.1">
    <property type="nucleotide sequence ID" value="NZ_VUMU01000006.1"/>
</dbReference>
<sequence>MYKDIVISLLGALLLEPVFKTTEVGEQIAMIMGLAAMLFIFCLFCEEQAEKWQEKRRRARIMELRIAKLRGGGKRERRESAGDYGEAGTDPDRAINDAS</sequence>
<feature type="compositionally biased region" description="Basic and acidic residues" evidence="1">
    <location>
        <begin position="90"/>
        <end position="99"/>
    </location>
</feature>
<organism evidence="3 4">
    <name type="scientific">Waltera intestinalis</name>
    <dbReference type="NCBI Taxonomy" id="2606635"/>
    <lineage>
        <taxon>Bacteria</taxon>
        <taxon>Bacillati</taxon>
        <taxon>Bacillota</taxon>
        <taxon>Clostridia</taxon>
        <taxon>Lachnospirales</taxon>
        <taxon>Lachnospiraceae</taxon>
        <taxon>Waltera</taxon>
    </lineage>
</organism>
<evidence type="ECO:0000313" key="3">
    <source>
        <dbReference type="EMBL" id="MST57916.1"/>
    </source>
</evidence>
<proteinExistence type="predicted"/>
<accession>A0A6L5YHS8</accession>